<dbReference type="Proteomes" id="UP000014809">
    <property type="component" value="Chromosome"/>
</dbReference>
<proteinExistence type="predicted"/>
<sequence length="72" mass="7717">MNSDANAREELEQMNVDPSAGDDYAAALAEQEAAEADLQQSEIPHSSSADVLTMILAALMLIGLIICMTIYM</sequence>
<dbReference type="HOGENOM" id="CLU_201696_0_0_11"/>
<organism evidence="2 3">
    <name type="scientific">Corynebacterium terpenotabidum Y-11</name>
    <dbReference type="NCBI Taxonomy" id="1200352"/>
    <lineage>
        <taxon>Bacteria</taxon>
        <taxon>Bacillati</taxon>
        <taxon>Actinomycetota</taxon>
        <taxon>Actinomycetes</taxon>
        <taxon>Mycobacteriales</taxon>
        <taxon>Corynebacteriaceae</taxon>
        <taxon>Corynebacterium</taxon>
    </lineage>
</organism>
<dbReference type="eggNOG" id="ENOG5031J8V">
    <property type="taxonomic scope" value="Bacteria"/>
</dbReference>
<reference evidence="2 3" key="1">
    <citation type="submission" date="2012-06" db="EMBL/GenBank/DDBJ databases">
        <title>Complete genome sequence of Corynebacterium terpenotabidum Y-11 (=DSM 44721).</title>
        <authorList>
            <person name="Ruckert C."/>
            <person name="Albersmeier A."/>
            <person name="Al-Dilaimi A."/>
            <person name="Szczepanowski R."/>
            <person name="Kalinowski J."/>
        </authorList>
    </citation>
    <scope>NUCLEOTIDE SEQUENCE [LARGE SCALE GENOMIC DNA]</scope>
    <source>
        <strain evidence="2 3">Y-11</strain>
    </source>
</reference>
<keyword evidence="1" id="KW-0472">Membrane</keyword>
<keyword evidence="3" id="KW-1185">Reference proteome</keyword>
<keyword evidence="1" id="KW-0812">Transmembrane</keyword>
<feature type="transmembrane region" description="Helical" evidence="1">
    <location>
        <begin position="51"/>
        <end position="71"/>
    </location>
</feature>
<protein>
    <submittedName>
        <fullName evidence="2">Uncharacterized protein</fullName>
    </submittedName>
</protein>
<gene>
    <name evidence="2" type="ORF">A606_11035</name>
</gene>
<evidence type="ECO:0000313" key="2">
    <source>
        <dbReference type="EMBL" id="AGP31846.1"/>
    </source>
</evidence>
<dbReference type="RefSeq" id="WP_020442195.1">
    <property type="nucleotide sequence ID" value="NC_021663.1"/>
</dbReference>
<dbReference type="KEGG" id="cter:A606_11035"/>
<dbReference type="PATRIC" id="fig|1200352.3.peg.2258"/>
<dbReference type="AlphaFoldDB" id="S4XH20"/>
<name>S4XH20_9CORY</name>
<keyword evidence="1" id="KW-1133">Transmembrane helix</keyword>
<evidence type="ECO:0000256" key="1">
    <source>
        <dbReference type="SAM" id="Phobius"/>
    </source>
</evidence>
<evidence type="ECO:0000313" key="3">
    <source>
        <dbReference type="Proteomes" id="UP000014809"/>
    </source>
</evidence>
<dbReference type="EMBL" id="CP003696">
    <property type="protein sequence ID" value="AGP31846.1"/>
    <property type="molecule type" value="Genomic_DNA"/>
</dbReference>
<accession>S4XH20</accession>